<dbReference type="EMBL" id="LNIX01000023">
    <property type="protein sequence ID" value="OXA43103.1"/>
    <property type="molecule type" value="Genomic_DNA"/>
</dbReference>
<name>A0A226DD64_FOLCA</name>
<keyword evidence="1" id="KW-1133">Transmembrane helix</keyword>
<evidence type="ECO:0000313" key="2">
    <source>
        <dbReference type="EMBL" id="OXA43103.1"/>
    </source>
</evidence>
<dbReference type="Proteomes" id="UP000198287">
    <property type="component" value="Unassembled WGS sequence"/>
</dbReference>
<accession>A0A226DD64</accession>
<sequence>MKWCHFFEFDLKCATLRSGIEPIKGVDFQLCRAVWRMATMATQTLSPAVSLCSNFAVFDTPRRGDFWGENKKWGDESLINFLHKGPEIYFGDEYKVRRKAGKDKIFGRRPPPPGPMIQQTVKDQEFDDFQRAKAFGTLIAVMGSSGLIVPLLTAALLPFELLNSNLLLAKSLALLAIPVGVMSYGRSLNDHPATSSRQRRSLLLIHRLFNPPPTAGLGRNGTANSTDNNVTTAATPLKSGEADIPASTTPQWQQQCLQRLACQGFRLEPLPVFLFRESLKLRGNSTSAGVVPLPGEMGRAAIQRYKKGGKRKNLAKYALGKINGKGAPGKKGASQGDLPEIPPDLEGWFNPPPDPPITTTTLKPRTTTEDDVTMTTDWAGMKDDLADGVTNPGVEKKVTTNRPAFYRVTSPTTTREETYYPTPNPCLRFKCSFMDS</sequence>
<keyword evidence="3" id="KW-1185">Reference proteome</keyword>
<proteinExistence type="predicted"/>
<reference evidence="2 3" key="1">
    <citation type="submission" date="2015-12" db="EMBL/GenBank/DDBJ databases">
        <title>The genome of Folsomia candida.</title>
        <authorList>
            <person name="Faddeeva A."/>
            <person name="Derks M.F."/>
            <person name="Anvar Y."/>
            <person name="Smit S."/>
            <person name="Van Straalen N."/>
            <person name="Roelofs D."/>
        </authorList>
    </citation>
    <scope>NUCLEOTIDE SEQUENCE [LARGE SCALE GENOMIC DNA]</scope>
    <source>
        <strain evidence="2 3">VU population</strain>
        <tissue evidence="2">Whole body</tissue>
    </source>
</reference>
<organism evidence="2 3">
    <name type="scientific">Folsomia candida</name>
    <name type="common">Springtail</name>
    <dbReference type="NCBI Taxonomy" id="158441"/>
    <lineage>
        <taxon>Eukaryota</taxon>
        <taxon>Metazoa</taxon>
        <taxon>Ecdysozoa</taxon>
        <taxon>Arthropoda</taxon>
        <taxon>Hexapoda</taxon>
        <taxon>Collembola</taxon>
        <taxon>Entomobryomorpha</taxon>
        <taxon>Isotomoidea</taxon>
        <taxon>Isotomidae</taxon>
        <taxon>Proisotominae</taxon>
        <taxon>Folsomia</taxon>
    </lineage>
</organism>
<feature type="transmembrane region" description="Helical" evidence="1">
    <location>
        <begin position="134"/>
        <end position="159"/>
    </location>
</feature>
<keyword evidence="1" id="KW-0812">Transmembrane</keyword>
<evidence type="ECO:0000313" key="3">
    <source>
        <dbReference type="Proteomes" id="UP000198287"/>
    </source>
</evidence>
<evidence type="ECO:0000256" key="1">
    <source>
        <dbReference type="SAM" id="Phobius"/>
    </source>
</evidence>
<comment type="caution">
    <text evidence="2">The sequence shown here is derived from an EMBL/GenBank/DDBJ whole genome shotgun (WGS) entry which is preliminary data.</text>
</comment>
<keyword evidence="1" id="KW-0472">Membrane</keyword>
<protein>
    <submittedName>
        <fullName evidence="2">Uncharacterized protein</fullName>
    </submittedName>
</protein>
<dbReference type="AlphaFoldDB" id="A0A226DD64"/>
<gene>
    <name evidence="2" type="ORF">Fcan01_22210</name>
</gene>